<proteinExistence type="predicted"/>
<reference evidence="1 2" key="1">
    <citation type="journal article" date="2020" name="ISME J.">
        <title>Uncovering the hidden diversity of litter-decomposition mechanisms in mushroom-forming fungi.</title>
        <authorList>
            <person name="Floudas D."/>
            <person name="Bentzer J."/>
            <person name="Ahren D."/>
            <person name="Johansson T."/>
            <person name="Persson P."/>
            <person name="Tunlid A."/>
        </authorList>
    </citation>
    <scope>NUCLEOTIDE SEQUENCE [LARGE SCALE GENOMIC DNA]</scope>
    <source>
        <strain evidence="1 2">CBS 291.85</strain>
    </source>
</reference>
<keyword evidence="2" id="KW-1185">Reference proteome</keyword>
<dbReference type="OrthoDB" id="10482097at2759"/>
<sequence length="344" mass="38902">MESPTLNVEINVSWRYMLHLCLTLIRHSVGVDLGLEYPNYHVWTYVAFWACLITSRKTSTPLTVAPQYNFYKAERPEPTITGNRDVSIQTRSAKSTNLRHLPVTVALAEMEKEHGLFPSEVISEEDADEESFEDTGNTTIASETSEKITWRTPDGTVFKHLHIPSLDSESTILPVILIENKPVVSYGDIKALFEAINDPNLPETRRMELQDIATDLVDSHLEQLKQQADFVFAEYPGVGAIYGIVAVGWWWRGWCLRKDVKEKVVAEDQMDYAVPIHSSNLEGFHLELARIWYSAFNMPKPEDVSKDVAYRSDVGYMDMEDRDKMKGSSGSVQQAENILGGLGL</sequence>
<evidence type="ECO:0000313" key="2">
    <source>
        <dbReference type="Proteomes" id="UP000559256"/>
    </source>
</evidence>
<protein>
    <submittedName>
        <fullName evidence="1">Uncharacterized protein</fullName>
    </submittedName>
</protein>
<dbReference type="EMBL" id="JAACJM010000027">
    <property type="protein sequence ID" value="KAF5365452.1"/>
    <property type="molecule type" value="Genomic_DNA"/>
</dbReference>
<name>A0A8H5LQ32_9AGAR</name>
<gene>
    <name evidence="1" type="ORF">D9758_010803</name>
</gene>
<comment type="caution">
    <text evidence="1">The sequence shown here is derived from an EMBL/GenBank/DDBJ whole genome shotgun (WGS) entry which is preliminary data.</text>
</comment>
<dbReference type="Proteomes" id="UP000559256">
    <property type="component" value="Unassembled WGS sequence"/>
</dbReference>
<evidence type="ECO:0000313" key="1">
    <source>
        <dbReference type="EMBL" id="KAF5365452.1"/>
    </source>
</evidence>
<accession>A0A8H5LQ32</accession>
<organism evidence="1 2">
    <name type="scientific">Tetrapyrgos nigripes</name>
    <dbReference type="NCBI Taxonomy" id="182062"/>
    <lineage>
        <taxon>Eukaryota</taxon>
        <taxon>Fungi</taxon>
        <taxon>Dikarya</taxon>
        <taxon>Basidiomycota</taxon>
        <taxon>Agaricomycotina</taxon>
        <taxon>Agaricomycetes</taxon>
        <taxon>Agaricomycetidae</taxon>
        <taxon>Agaricales</taxon>
        <taxon>Marasmiineae</taxon>
        <taxon>Marasmiaceae</taxon>
        <taxon>Tetrapyrgos</taxon>
    </lineage>
</organism>
<dbReference type="AlphaFoldDB" id="A0A8H5LQ32"/>